<accession>A0A1G1XP22</accession>
<evidence type="ECO:0000313" key="6">
    <source>
        <dbReference type="EMBL" id="OGY41721.1"/>
    </source>
</evidence>
<dbReference type="Proteomes" id="UP000176498">
    <property type="component" value="Unassembled WGS sequence"/>
</dbReference>
<dbReference type="Pfam" id="PF01765">
    <property type="entry name" value="RRF"/>
    <property type="match status" value="1"/>
</dbReference>
<evidence type="ECO:0000256" key="3">
    <source>
        <dbReference type="HAMAP-Rule" id="MF_00040"/>
    </source>
</evidence>
<dbReference type="EMBL" id="MHHZ01000014">
    <property type="protein sequence ID" value="OGY41721.1"/>
    <property type="molecule type" value="Genomic_DNA"/>
</dbReference>
<dbReference type="InterPro" id="IPR002661">
    <property type="entry name" value="Ribosome_recyc_fac"/>
</dbReference>
<evidence type="ECO:0000313" key="7">
    <source>
        <dbReference type="Proteomes" id="UP000176498"/>
    </source>
</evidence>
<dbReference type="Gene3D" id="3.30.1360.40">
    <property type="match status" value="1"/>
</dbReference>
<dbReference type="PANTHER" id="PTHR20982:SF3">
    <property type="entry name" value="MITOCHONDRIAL RIBOSOME RECYCLING FACTOR PSEUDO 1"/>
    <property type="match status" value="1"/>
</dbReference>
<keyword evidence="4" id="KW-0175">Coiled coil</keyword>
<dbReference type="FunFam" id="3.30.1360.40:FF:000001">
    <property type="entry name" value="Ribosome-recycling factor"/>
    <property type="match status" value="1"/>
</dbReference>
<comment type="similarity">
    <text evidence="1 3">Belongs to the RRF family.</text>
</comment>
<organism evidence="6 7">
    <name type="scientific">Candidatus Buchananbacteria bacterium RBG_13_36_9</name>
    <dbReference type="NCBI Taxonomy" id="1797530"/>
    <lineage>
        <taxon>Bacteria</taxon>
        <taxon>Candidatus Buchananiibacteriota</taxon>
    </lineage>
</organism>
<dbReference type="GO" id="GO:0005737">
    <property type="term" value="C:cytoplasm"/>
    <property type="evidence" value="ECO:0007669"/>
    <property type="project" value="UniProtKB-SubCell"/>
</dbReference>
<dbReference type="InterPro" id="IPR023584">
    <property type="entry name" value="Ribosome_recyc_fac_dom"/>
</dbReference>
<dbReference type="InterPro" id="IPR036191">
    <property type="entry name" value="RRF_sf"/>
</dbReference>
<reference evidence="6 7" key="1">
    <citation type="journal article" date="2016" name="Nat. Commun.">
        <title>Thousands of microbial genomes shed light on interconnected biogeochemical processes in an aquifer system.</title>
        <authorList>
            <person name="Anantharaman K."/>
            <person name="Brown C.T."/>
            <person name="Hug L.A."/>
            <person name="Sharon I."/>
            <person name="Castelle C.J."/>
            <person name="Probst A.J."/>
            <person name="Thomas B.C."/>
            <person name="Singh A."/>
            <person name="Wilkins M.J."/>
            <person name="Karaoz U."/>
            <person name="Brodie E.L."/>
            <person name="Williams K.H."/>
            <person name="Hubbard S.S."/>
            <person name="Banfield J.F."/>
        </authorList>
    </citation>
    <scope>NUCLEOTIDE SEQUENCE [LARGE SCALE GENOMIC DNA]</scope>
</reference>
<feature type="domain" description="Ribosome recycling factor" evidence="5">
    <location>
        <begin position="23"/>
        <end position="185"/>
    </location>
</feature>
<proteinExistence type="inferred from homology"/>
<comment type="function">
    <text evidence="3">Responsible for the release of ribosomes from messenger RNA at the termination of protein biosynthesis. May increase the efficiency of translation by recycling ribosomes from one round of translation to another.</text>
</comment>
<dbReference type="Gene3D" id="1.10.132.20">
    <property type="entry name" value="Ribosome-recycling factor"/>
    <property type="match status" value="1"/>
</dbReference>
<gene>
    <name evidence="3" type="primary">frr</name>
    <name evidence="6" type="ORF">A2Y82_02465</name>
</gene>
<sequence>MMANTNQFIEQKKSEFDQAIEHFKKETSSLRTGRAQTILVENVMVEAYGAQTPLKQLAALSVPEAKSISIEPWDKNIAKDVEKALNYSNLGLSVINTGEKLIAKLPPMTEENRKELIKLLNQKIEEAKIELRQIRDKVKETILAAEKKKEITQDDRYLFVADLDNFITDYNKKIIEIGENKETEITTI</sequence>
<evidence type="ECO:0000256" key="1">
    <source>
        <dbReference type="ARBA" id="ARBA00005912"/>
    </source>
</evidence>
<protein>
    <recommendedName>
        <fullName evidence="3">Ribosome-recycling factor</fullName>
        <shortName evidence="3">RRF</shortName>
    </recommendedName>
    <alternativeName>
        <fullName evidence="3">Ribosome-releasing factor</fullName>
    </alternativeName>
</protein>
<keyword evidence="2 3" id="KW-0648">Protein biosynthesis</keyword>
<keyword evidence="3" id="KW-0963">Cytoplasm</keyword>
<dbReference type="GO" id="GO:0043023">
    <property type="term" value="F:ribosomal large subunit binding"/>
    <property type="evidence" value="ECO:0007669"/>
    <property type="project" value="TreeGrafter"/>
</dbReference>
<comment type="caution">
    <text evidence="6">The sequence shown here is derived from an EMBL/GenBank/DDBJ whole genome shotgun (WGS) entry which is preliminary data.</text>
</comment>
<dbReference type="SUPFAM" id="SSF55194">
    <property type="entry name" value="Ribosome recycling factor, RRF"/>
    <property type="match status" value="1"/>
</dbReference>
<evidence type="ECO:0000256" key="4">
    <source>
        <dbReference type="SAM" id="Coils"/>
    </source>
</evidence>
<name>A0A1G1XP22_9BACT</name>
<dbReference type="GO" id="GO:0006415">
    <property type="term" value="P:translational termination"/>
    <property type="evidence" value="ECO:0007669"/>
    <property type="project" value="UniProtKB-UniRule"/>
</dbReference>
<comment type="subcellular location">
    <subcellularLocation>
        <location evidence="3">Cytoplasm</location>
    </subcellularLocation>
</comment>
<feature type="coiled-coil region" evidence="4">
    <location>
        <begin position="110"/>
        <end position="144"/>
    </location>
</feature>
<dbReference type="PANTHER" id="PTHR20982">
    <property type="entry name" value="RIBOSOME RECYCLING FACTOR"/>
    <property type="match status" value="1"/>
</dbReference>
<dbReference type="AlphaFoldDB" id="A0A1G1XP22"/>
<evidence type="ECO:0000256" key="2">
    <source>
        <dbReference type="ARBA" id="ARBA00022917"/>
    </source>
</evidence>
<evidence type="ECO:0000259" key="5">
    <source>
        <dbReference type="Pfam" id="PF01765"/>
    </source>
</evidence>
<dbReference type="HAMAP" id="MF_00040">
    <property type="entry name" value="RRF"/>
    <property type="match status" value="1"/>
</dbReference>